<feature type="domain" description="Glucosamine/galactosamine-6-phosphate isomerase" evidence="8">
    <location>
        <begin position="12"/>
        <end position="224"/>
    </location>
</feature>
<reference evidence="9" key="1">
    <citation type="submission" date="2022-06" db="EMBL/GenBank/DDBJ databases">
        <title>Draft genome sequences of Leminorella grimontii str. JCM5902.</title>
        <authorList>
            <person name="Wakabayashi Y."/>
            <person name="Kojima K."/>
        </authorList>
    </citation>
    <scope>NUCLEOTIDE SEQUENCE</scope>
    <source>
        <strain evidence="9">JCM 5902</strain>
    </source>
</reference>
<sequence>MNAMANLTSFPTADELNRRLAQRIVATLQQGIKEKGQASLVVSGGKTPLGLFKLLSQHPLDWARVTITLADERWVDEDDESSNGRLVRENLLRDAAKAARFVPLKNASPTPFSDVDDVEKALEEIAKPFDVVILGMGDDGHTASLFPGADNLAAALNMTSKRLCIGMTPLTAPLDRLTLTLPALLNSRQIFLHLVGENKRAVYHQAQAGDDVNEMPVRAILHQTKTPVDVFWSA</sequence>
<dbReference type="InterPro" id="IPR006148">
    <property type="entry name" value="Glc/Gal-6P_isomerase"/>
</dbReference>
<evidence type="ECO:0000256" key="6">
    <source>
        <dbReference type="ARBA" id="ARBA00020337"/>
    </source>
</evidence>
<dbReference type="EC" id="3.1.1.31" evidence="5 7"/>
<dbReference type="GO" id="GO:0005975">
    <property type="term" value="P:carbohydrate metabolic process"/>
    <property type="evidence" value="ECO:0007669"/>
    <property type="project" value="UniProtKB-UniRule"/>
</dbReference>
<evidence type="ECO:0000256" key="4">
    <source>
        <dbReference type="ARBA" id="ARBA00010662"/>
    </source>
</evidence>
<comment type="caution">
    <text evidence="9">The sequence shown here is derived from an EMBL/GenBank/DDBJ whole genome shotgun (WGS) entry which is preliminary data.</text>
</comment>
<comment type="similarity">
    <text evidence="4 7">Belongs to the glucosamine/galactosamine-6-phosphate isomerase family. 6-phosphogluconolactonase subfamily.</text>
</comment>
<evidence type="ECO:0000256" key="5">
    <source>
        <dbReference type="ARBA" id="ARBA00013198"/>
    </source>
</evidence>
<evidence type="ECO:0000256" key="2">
    <source>
        <dbReference type="ARBA" id="ARBA00002681"/>
    </source>
</evidence>
<comment type="catalytic activity">
    <reaction evidence="1 7">
        <text>6-phospho-D-glucono-1,5-lactone + H2O = 6-phospho-D-gluconate + H(+)</text>
        <dbReference type="Rhea" id="RHEA:12556"/>
        <dbReference type="ChEBI" id="CHEBI:15377"/>
        <dbReference type="ChEBI" id="CHEBI:15378"/>
        <dbReference type="ChEBI" id="CHEBI:57955"/>
        <dbReference type="ChEBI" id="CHEBI:58759"/>
        <dbReference type="EC" id="3.1.1.31"/>
    </reaction>
</comment>
<dbReference type="PANTHER" id="PTHR11054:SF0">
    <property type="entry name" value="6-PHOSPHOGLUCONOLACTONASE"/>
    <property type="match status" value="1"/>
</dbReference>
<evidence type="ECO:0000256" key="1">
    <source>
        <dbReference type="ARBA" id="ARBA00000832"/>
    </source>
</evidence>
<dbReference type="SUPFAM" id="SSF100950">
    <property type="entry name" value="NagB/RpiA/CoA transferase-like"/>
    <property type="match status" value="1"/>
</dbReference>
<gene>
    <name evidence="7 9" type="primary">pgl</name>
    <name evidence="9" type="ORF">SOASR030_09290</name>
</gene>
<dbReference type="AlphaFoldDB" id="A0AAV5MZB2"/>
<dbReference type="CDD" id="cd01400">
    <property type="entry name" value="6PGL"/>
    <property type="match status" value="1"/>
</dbReference>
<evidence type="ECO:0000313" key="9">
    <source>
        <dbReference type="EMBL" id="GKX54817.1"/>
    </source>
</evidence>
<dbReference type="GO" id="GO:0017057">
    <property type="term" value="F:6-phosphogluconolactonase activity"/>
    <property type="evidence" value="ECO:0007669"/>
    <property type="project" value="UniProtKB-UniRule"/>
</dbReference>
<dbReference type="Gene3D" id="3.40.50.1360">
    <property type="match status" value="1"/>
</dbReference>
<dbReference type="InterPro" id="IPR005900">
    <property type="entry name" value="6-phosphogluconolactonase_DevB"/>
</dbReference>
<proteinExistence type="inferred from homology"/>
<organism evidence="9 10">
    <name type="scientific">Leminorella grimontii</name>
    <dbReference type="NCBI Taxonomy" id="82981"/>
    <lineage>
        <taxon>Bacteria</taxon>
        <taxon>Pseudomonadati</taxon>
        <taxon>Pseudomonadota</taxon>
        <taxon>Gammaproteobacteria</taxon>
        <taxon>Enterobacterales</taxon>
        <taxon>Budviciaceae</taxon>
        <taxon>Leminorella</taxon>
    </lineage>
</organism>
<comment type="function">
    <text evidence="2 7">Hydrolysis of 6-phosphogluconolactone to 6-phosphogluconate.</text>
</comment>
<comment type="pathway">
    <text evidence="3 7">Carbohydrate degradation; pentose phosphate pathway; D-ribulose 5-phosphate from D-glucose 6-phosphate (oxidative stage): step 2/3.</text>
</comment>
<dbReference type="PANTHER" id="PTHR11054">
    <property type="entry name" value="6-PHOSPHOGLUCONOLACTONASE"/>
    <property type="match status" value="1"/>
</dbReference>
<dbReference type="EMBL" id="BRLH01000001">
    <property type="protein sequence ID" value="GKX54817.1"/>
    <property type="molecule type" value="Genomic_DNA"/>
</dbReference>
<dbReference type="NCBIfam" id="TIGR01198">
    <property type="entry name" value="pgl"/>
    <property type="match status" value="1"/>
</dbReference>
<dbReference type="Proteomes" id="UP001058124">
    <property type="component" value="Unassembled WGS sequence"/>
</dbReference>
<dbReference type="InterPro" id="IPR039104">
    <property type="entry name" value="6PGL"/>
</dbReference>
<keyword evidence="7" id="KW-0378">Hydrolase</keyword>
<name>A0AAV5MZB2_9GAMM</name>
<dbReference type="Pfam" id="PF01182">
    <property type="entry name" value="Glucosamine_iso"/>
    <property type="match status" value="1"/>
</dbReference>
<evidence type="ECO:0000313" key="10">
    <source>
        <dbReference type="Proteomes" id="UP001058124"/>
    </source>
</evidence>
<accession>A0AAV5MZB2</accession>
<evidence type="ECO:0000256" key="7">
    <source>
        <dbReference type="RuleBase" id="RU365095"/>
    </source>
</evidence>
<keyword evidence="10" id="KW-1185">Reference proteome</keyword>
<protein>
    <recommendedName>
        <fullName evidence="6 7">6-phosphogluconolactonase</fullName>
        <shortName evidence="7">6PGL</shortName>
        <ecNumber evidence="5 7">3.1.1.31</ecNumber>
    </recommendedName>
</protein>
<evidence type="ECO:0000259" key="8">
    <source>
        <dbReference type="Pfam" id="PF01182"/>
    </source>
</evidence>
<dbReference type="InterPro" id="IPR037171">
    <property type="entry name" value="NagB/RpiA_transferase-like"/>
</dbReference>
<dbReference type="GO" id="GO:0006098">
    <property type="term" value="P:pentose-phosphate shunt"/>
    <property type="evidence" value="ECO:0007669"/>
    <property type="project" value="InterPro"/>
</dbReference>
<evidence type="ECO:0000256" key="3">
    <source>
        <dbReference type="ARBA" id="ARBA00004961"/>
    </source>
</evidence>